<feature type="region of interest" description="Disordered" evidence="1">
    <location>
        <begin position="1"/>
        <end position="65"/>
    </location>
</feature>
<dbReference type="GO" id="GO:0005789">
    <property type="term" value="C:endoplasmic reticulum membrane"/>
    <property type="evidence" value="ECO:0007669"/>
    <property type="project" value="InterPro"/>
</dbReference>
<feature type="compositionally biased region" description="Polar residues" evidence="1">
    <location>
        <begin position="316"/>
        <end position="335"/>
    </location>
</feature>
<dbReference type="GO" id="GO:0006487">
    <property type="term" value="P:protein N-linked glycosylation"/>
    <property type="evidence" value="ECO:0007669"/>
    <property type="project" value="TreeGrafter"/>
</dbReference>
<dbReference type="PANTHER" id="PTHR28147:SF1">
    <property type="entry name" value="N-GLYCOSYLATION PROTEIN EOS1"/>
    <property type="match status" value="1"/>
</dbReference>
<sequence length="980" mass="104455">MPSSSGTASAGAAPSPSPAGPRPISPTLSFASSSNRAPLPSSSSSSYFEEGRLTPSAQRAQSPTIDESAAAYFFVQQLQRHQQLQQQQQQQQQQRLYASAPSSPGLHPLRPPSRPASRSGSSRPARSRSGSNASSTSLHSLSFSSHQHSPSSSFHNLPSTLFPLTPLPPSVHQQQQQQHHLPPPLPLTLHDDLPPSYSAATASVPAVGIPSNSTVPPPHSATRSSTDEVFLGSASASASASVSRLGSGASTPSAQNPSSSRRGSSHHQQLRSQPQSNVGSPHPDAGRRHHHTADSTFQERARRNQQTPSSASSSSQWTPRGSRPGSSNGRQQQLRLSVPVFGSSAMNLAGQSSGSVNGTVHASTSTGTSVSARDSGNGNGNGRRRLQSRSEVDLSHMGRYRGLTGPSQQHIQQQEQQEGQQNGDGLRYRQRASTSGAPRPLSGTFQDASMDTARPQPPQTPIRAREGEEERTRARSRSGRQRSRRGIRSPTPTPTTTSPTPSHLLLLRLLLRILLAPIWLFTSIPHPSSSSVDDNNDEQHQPPWGWGVRMVLFPLRLFAAVPGCVGTFWLLRNMWVGLGLDGISVWDGGRGKGTGIGRIGGGGGDRKDHPTAVVFAVASLWSLSTAYYALSLTTLLLRRWLLYYSLLSSIIRLVALQAICWPLVRITLFVFGPTRPLEAWILIASTTTFSDTIARWLVSNIVEGGEGLGAWVGGGGEDGDGVFWSGTPRASPRRVVVGDEGGKVEGGGTGRRRRRSRSRSGRRRRKTTGEVGPPPLLGGTTDVDDGIEAELCMSPTEREVVKDTTDDGSGSDSSAWGANFHRRRRRRRQQGDHEGIATAASSPRRAASFPRLPTSDLLSLDIGDNPSLLCGSTGMMEPGATTLRPRSLVSAFSASSFSSSSASLSTSSSSSSTCSSEGERDVGGGAGGVEGEGFVSVDLRVRRVFHWDVAIKRNILPMGVLAYASLWVLLASSKVEGRGR</sequence>
<feature type="compositionally biased region" description="Basic residues" evidence="1">
    <location>
        <begin position="750"/>
        <end position="766"/>
    </location>
</feature>
<feature type="compositionally biased region" description="Basic and acidic residues" evidence="1">
    <location>
        <begin position="463"/>
        <end position="473"/>
    </location>
</feature>
<feature type="compositionally biased region" description="Low complexity" evidence="1">
    <location>
        <begin position="408"/>
        <end position="421"/>
    </location>
</feature>
<evidence type="ECO:0000256" key="1">
    <source>
        <dbReference type="SAM" id="MobiDB-lite"/>
    </source>
</evidence>
<comment type="caution">
    <text evidence="2">The sequence shown here is derived from an EMBL/GenBank/DDBJ whole genome shotgun (WGS) entry which is preliminary data.</text>
</comment>
<dbReference type="GO" id="GO:0034599">
    <property type="term" value="P:cellular response to oxidative stress"/>
    <property type="evidence" value="ECO:0007669"/>
    <property type="project" value="InterPro"/>
</dbReference>
<feature type="region of interest" description="Disordered" evidence="1">
    <location>
        <begin position="898"/>
        <end position="927"/>
    </location>
</feature>
<feature type="compositionally biased region" description="Low complexity" evidence="1">
    <location>
        <begin position="78"/>
        <end position="96"/>
    </location>
</feature>
<dbReference type="PANTHER" id="PTHR28147">
    <property type="entry name" value="N-GLYCOSYLATION PROTEIN EOS1"/>
    <property type="match status" value="1"/>
</dbReference>
<feature type="compositionally biased region" description="Polar residues" evidence="1">
    <location>
        <begin position="344"/>
        <end position="374"/>
    </location>
</feature>
<feature type="compositionally biased region" description="Basic residues" evidence="1">
    <location>
        <begin position="474"/>
        <end position="487"/>
    </location>
</feature>
<feature type="compositionally biased region" description="Low complexity" evidence="1">
    <location>
        <begin position="1"/>
        <end position="14"/>
    </location>
</feature>
<feature type="compositionally biased region" description="Low complexity" evidence="1">
    <location>
        <begin position="115"/>
        <end position="180"/>
    </location>
</feature>
<dbReference type="EMBL" id="LWDF02000482">
    <property type="protein sequence ID" value="KAE8246447.1"/>
    <property type="molecule type" value="Genomic_DNA"/>
</dbReference>
<reference evidence="2" key="2">
    <citation type="journal article" date="2019" name="IMA Fungus">
        <title>Genome sequencing and comparison of five Tilletia species to identify candidate genes for the detection of regulated species infecting wheat.</title>
        <authorList>
            <person name="Nguyen H.D.T."/>
            <person name="Sultana T."/>
            <person name="Kesanakurti P."/>
            <person name="Hambleton S."/>
        </authorList>
    </citation>
    <scope>NUCLEOTIDE SEQUENCE</scope>
    <source>
        <strain evidence="2">DAOMC 236416</strain>
    </source>
</reference>
<dbReference type="Proteomes" id="UP000077521">
    <property type="component" value="Unassembled WGS sequence"/>
</dbReference>
<organism evidence="2 3">
    <name type="scientific">Tilletia indica</name>
    <dbReference type="NCBI Taxonomy" id="43049"/>
    <lineage>
        <taxon>Eukaryota</taxon>
        <taxon>Fungi</taxon>
        <taxon>Dikarya</taxon>
        <taxon>Basidiomycota</taxon>
        <taxon>Ustilaginomycotina</taxon>
        <taxon>Exobasidiomycetes</taxon>
        <taxon>Tilletiales</taxon>
        <taxon>Tilletiaceae</taxon>
        <taxon>Tilletia</taxon>
    </lineage>
</organism>
<evidence type="ECO:0000313" key="3">
    <source>
        <dbReference type="Proteomes" id="UP000077521"/>
    </source>
</evidence>
<evidence type="ECO:0000313" key="2">
    <source>
        <dbReference type="EMBL" id="KAE8246447.1"/>
    </source>
</evidence>
<feature type="region of interest" description="Disordered" evidence="1">
    <location>
        <begin position="722"/>
        <end position="856"/>
    </location>
</feature>
<feature type="compositionally biased region" description="Polar residues" evidence="1">
    <location>
        <begin position="55"/>
        <end position="65"/>
    </location>
</feature>
<feature type="compositionally biased region" description="Basic and acidic residues" evidence="1">
    <location>
        <begin position="796"/>
        <end position="805"/>
    </location>
</feature>
<feature type="compositionally biased region" description="Low complexity" evidence="1">
    <location>
        <begin position="837"/>
        <end position="853"/>
    </location>
</feature>
<feature type="region of interest" description="Disordered" evidence="1">
    <location>
        <begin position="78"/>
        <end position="501"/>
    </location>
</feature>
<accession>A0A8T8SRH7</accession>
<feature type="compositionally biased region" description="Pro residues" evidence="1">
    <location>
        <begin position="15"/>
        <end position="24"/>
    </location>
</feature>
<dbReference type="AlphaFoldDB" id="A0A8T8SRH7"/>
<evidence type="ECO:0008006" key="4">
    <source>
        <dbReference type="Google" id="ProtNLM"/>
    </source>
</evidence>
<feature type="compositionally biased region" description="Low complexity" evidence="1">
    <location>
        <begin position="898"/>
        <end position="916"/>
    </location>
</feature>
<keyword evidence="3" id="KW-1185">Reference proteome</keyword>
<dbReference type="InterPro" id="IPR021100">
    <property type="entry name" value="N-glycosylation_EOS1"/>
</dbReference>
<name>A0A8T8SRH7_9BASI</name>
<feature type="compositionally biased region" description="Low complexity" evidence="1">
    <location>
        <begin position="31"/>
        <end position="46"/>
    </location>
</feature>
<feature type="compositionally biased region" description="Low complexity" evidence="1">
    <location>
        <begin position="488"/>
        <end position="501"/>
    </location>
</feature>
<protein>
    <recommendedName>
        <fullName evidence="4">N-glycosylation protein EOS1</fullName>
    </recommendedName>
</protein>
<feature type="compositionally biased region" description="Low complexity" evidence="1">
    <location>
        <begin position="232"/>
        <end position="250"/>
    </location>
</feature>
<proteinExistence type="predicted"/>
<reference evidence="2" key="1">
    <citation type="submission" date="2016-04" db="EMBL/GenBank/DDBJ databases">
        <authorList>
            <person name="Nguyen H.D."/>
            <person name="Samba Siva P."/>
            <person name="Cullis J."/>
            <person name="Levesque C.A."/>
            <person name="Hambleton S."/>
        </authorList>
    </citation>
    <scope>NUCLEOTIDE SEQUENCE</scope>
    <source>
        <strain evidence="2">DAOMC 236416</strain>
    </source>
</reference>
<dbReference type="Pfam" id="PF12326">
    <property type="entry name" value="EOS1"/>
    <property type="match status" value="1"/>
</dbReference>
<gene>
    <name evidence="2" type="ORF">A4X13_0g5788</name>
</gene>